<dbReference type="RefSeq" id="WP_124973900.1">
    <property type="nucleotide sequence ID" value="NZ_RQVS01000021.1"/>
</dbReference>
<reference evidence="2 3" key="1">
    <citation type="submission" date="2018-11" db="EMBL/GenBank/DDBJ databases">
        <title>YIM 102482-1 draft genome.</title>
        <authorList>
            <person name="Li G."/>
            <person name="Jiang Y."/>
        </authorList>
    </citation>
    <scope>NUCLEOTIDE SEQUENCE [LARGE SCALE GENOMIC DNA]</scope>
    <source>
        <strain evidence="2 3">YIM 102482-1</strain>
    </source>
</reference>
<comment type="caution">
    <text evidence="2">The sequence shown here is derived from an EMBL/GenBank/DDBJ whole genome shotgun (WGS) entry which is preliminary data.</text>
</comment>
<organism evidence="2 3">
    <name type="scientific">Gulosibacter macacae</name>
    <dbReference type="NCBI Taxonomy" id="2488791"/>
    <lineage>
        <taxon>Bacteria</taxon>
        <taxon>Bacillati</taxon>
        <taxon>Actinomycetota</taxon>
        <taxon>Actinomycetes</taxon>
        <taxon>Micrococcales</taxon>
        <taxon>Microbacteriaceae</taxon>
        <taxon>Gulosibacter</taxon>
    </lineage>
</organism>
<keyword evidence="3" id="KW-1185">Reference proteome</keyword>
<dbReference type="AlphaFoldDB" id="A0A3P3VSC4"/>
<dbReference type="EMBL" id="RQVS01000021">
    <property type="protein sequence ID" value="RRJ85691.1"/>
    <property type="molecule type" value="Genomic_DNA"/>
</dbReference>
<name>A0A3P3VSC4_9MICO</name>
<evidence type="ECO:0000256" key="1">
    <source>
        <dbReference type="SAM" id="Phobius"/>
    </source>
</evidence>
<keyword evidence="1" id="KW-1133">Transmembrane helix</keyword>
<sequence length="276" mass="29025">MHDKHAAIRHAGPAVSRGFALPTILIAAVVMLAVMLVAVQAVVVTRNALTDQHYNQLACVAAESGLAMATACLNQSELTVTWSSAKPLRPNTDCEGTSQVGCDGASTNARCGIVVADTHRSTFTVEPPVDNGHERVITVVGSAQRLRASTGSVWRSYEYSLRQSVVQQMDPSGDLLSQRFWYSGTGAGLDFGASGTAPTPVAAACAPTCISNEGSTVATDKGGNLIFWTNGLTVWNRDGDLMQNSTGLNGNNSTTQAAAFFPLGRIDASMCFVKRS</sequence>
<feature type="transmembrane region" description="Helical" evidence="1">
    <location>
        <begin position="21"/>
        <end position="43"/>
    </location>
</feature>
<evidence type="ECO:0000313" key="2">
    <source>
        <dbReference type="EMBL" id="RRJ85691.1"/>
    </source>
</evidence>
<keyword evidence="1" id="KW-0812">Transmembrane</keyword>
<accession>A0A3P3VSC4</accession>
<keyword evidence="1" id="KW-0472">Membrane</keyword>
<gene>
    <name evidence="2" type="ORF">EG850_12270</name>
</gene>
<dbReference type="Proteomes" id="UP000274391">
    <property type="component" value="Unassembled WGS sequence"/>
</dbReference>
<evidence type="ECO:0000313" key="3">
    <source>
        <dbReference type="Proteomes" id="UP000274391"/>
    </source>
</evidence>
<proteinExistence type="predicted"/>
<protein>
    <submittedName>
        <fullName evidence="2">Uncharacterized protein</fullName>
    </submittedName>
</protein>
<dbReference type="OrthoDB" id="9765926at2"/>